<dbReference type="HAMAP" id="MF_00760">
    <property type="entry name" value="UPF0302"/>
    <property type="match status" value="1"/>
</dbReference>
<dbReference type="Pfam" id="PF08864">
    <property type="entry name" value="UPF0302"/>
    <property type="match status" value="1"/>
</dbReference>
<sequence>MQTPISVDEKKDFVRWFLNQFQLKKRESVWILNYLMNHESLLSSVHFVQEVKFCPRGMEISAQGVSDPPFRFYKGQVMTNDAEKSFHDLRMNQGEPIYIQMNFDNAQQCSKYALVLEENPYLPKDYYLNDRDKNEAERLLSVSLLQHRQKRIEERIDEALINGEREVFKTLCSKLEKVKDDLNTFLLS</sequence>
<dbReference type="InterPro" id="IPR027393">
    <property type="entry name" value="Virus_scaffolding_prot_C"/>
</dbReference>
<dbReference type="PIRSF" id="PIRSF007165">
    <property type="entry name" value="UCP007165"/>
    <property type="match status" value="1"/>
</dbReference>
<feature type="domain" description="IDEAL" evidence="2">
    <location>
        <begin position="139"/>
        <end position="175"/>
    </location>
</feature>
<dbReference type="NCBIfam" id="NF002965">
    <property type="entry name" value="PRK03636.1"/>
    <property type="match status" value="1"/>
</dbReference>
<dbReference type="InterPro" id="IPR011188">
    <property type="entry name" value="UPF0302"/>
</dbReference>
<dbReference type="InterPro" id="IPR038091">
    <property type="entry name" value="UPF0302_N_sf"/>
</dbReference>
<proteinExistence type="inferred from homology"/>
<dbReference type="InterPro" id="IPR014963">
    <property type="entry name" value="UPF0302_N"/>
</dbReference>
<dbReference type="InterPro" id="IPR014957">
    <property type="entry name" value="IDEAL_dom"/>
</dbReference>
<comment type="similarity">
    <text evidence="1">Belongs to the UPF0302 family.</text>
</comment>
<dbReference type="RefSeq" id="WP_075036711.1">
    <property type="nucleotide sequence ID" value="NZ_FOSB01000006.1"/>
</dbReference>
<gene>
    <name evidence="3" type="ORF">SAMN04487936_10697</name>
</gene>
<evidence type="ECO:0000313" key="4">
    <source>
        <dbReference type="Proteomes" id="UP000183557"/>
    </source>
</evidence>
<name>A0A1I3VZ94_HALDA</name>
<dbReference type="Gene3D" id="3.40.1530.30">
    <property type="entry name" value="Uncharacterised family UPF0302, N-terminal domain"/>
    <property type="match status" value="1"/>
</dbReference>
<reference evidence="4" key="1">
    <citation type="submission" date="2016-10" db="EMBL/GenBank/DDBJ databases">
        <authorList>
            <person name="Varghese N."/>
            <person name="Submissions S."/>
        </authorList>
    </citation>
    <scope>NUCLEOTIDE SEQUENCE [LARGE SCALE GENOMIC DNA]</scope>
    <source>
        <strain evidence="4">CGMCC 1.3704</strain>
    </source>
</reference>
<evidence type="ECO:0000256" key="1">
    <source>
        <dbReference type="HAMAP-Rule" id="MF_00760"/>
    </source>
</evidence>
<dbReference type="STRING" id="240302.BN982_01803"/>
<organism evidence="3 4">
    <name type="scientific">Halobacillus dabanensis</name>
    <dbReference type="NCBI Taxonomy" id="240302"/>
    <lineage>
        <taxon>Bacteria</taxon>
        <taxon>Bacillati</taxon>
        <taxon>Bacillota</taxon>
        <taxon>Bacilli</taxon>
        <taxon>Bacillales</taxon>
        <taxon>Bacillaceae</taxon>
        <taxon>Halobacillus</taxon>
    </lineage>
</organism>
<keyword evidence="4" id="KW-1185">Reference proteome</keyword>
<dbReference type="SMART" id="SM00914">
    <property type="entry name" value="IDEAL"/>
    <property type="match status" value="1"/>
</dbReference>
<dbReference type="Pfam" id="PF08858">
    <property type="entry name" value="IDEAL"/>
    <property type="match status" value="1"/>
</dbReference>
<dbReference type="Gene3D" id="4.10.810.10">
    <property type="entry name" value="Virus Scaffolding Protein, Chain A"/>
    <property type="match status" value="1"/>
</dbReference>
<accession>A0A1I3VZ94</accession>
<dbReference type="OrthoDB" id="2155814at2"/>
<evidence type="ECO:0000313" key="3">
    <source>
        <dbReference type="EMBL" id="SFK00273.1"/>
    </source>
</evidence>
<evidence type="ECO:0000259" key="2">
    <source>
        <dbReference type="SMART" id="SM00914"/>
    </source>
</evidence>
<dbReference type="EMBL" id="FOSB01000006">
    <property type="protein sequence ID" value="SFK00273.1"/>
    <property type="molecule type" value="Genomic_DNA"/>
</dbReference>
<dbReference type="Proteomes" id="UP000183557">
    <property type="component" value="Unassembled WGS sequence"/>
</dbReference>
<protein>
    <recommendedName>
        <fullName evidence="1">UPF0302 protein SAMN04487936_10697</fullName>
    </recommendedName>
</protein>
<dbReference type="eggNOG" id="COG5582">
    <property type="taxonomic scope" value="Bacteria"/>
</dbReference>
<dbReference type="AlphaFoldDB" id="A0A1I3VZ94"/>